<dbReference type="EMBL" id="DTKJ01000055">
    <property type="protein sequence ID" value="HGZ12069.1"/>
    <property type="molecule type" value="Genomic_DNA"/>
</dbReference>
<organism evidence="6">
    <name type="scientific">Desulfobacca acetoxidans</name>
    <dbReference type="NCBI Taxonomy" id="60893"/>
    <lineage>
        <taxon>Bacteria</taxon>
        <taxon>Pseudomonadati</taxon>
        <taxon>Thermodesulfobacteriota</taxon>
        <taxon>Desulfobaccia</taxon>
        <taxon>Desulfobaccales</taxon>
        <taxon>Desulfobaccaceae</taxon>
        <taxon>Desulfobacca</taxon>
    </lineage>
</organism>
<dbReference type="GO" id="GO:0007155">
    <property type="term" value="P:cell adhesion"/>
    <property type="evidence" value="ECO:0007669"/>
    <property type="project" value="InterPro"/>
</dbReference>
<reference evidence="6" key="1">
    <citation type="journal article" date="2020" name="mSystems">
        <title>Genome- and Community-Level Interaction Insights into Carbon Utilization and Element Cycling Functions of Hydrothermarchaeota in Hydrothermal Sediment.</title>
        <authorList>
            <person name="Zhou Z."/>
            <person name="Liu Y."/>
            <person name="Xu W."/>
            <person name="Pan J."/>
            <person name="Luo Z.H."/>
            <person name="Li M."/>
        </authorList>
    </citation>
    <scope>NUCLEOTIDE SEQUENCE [LARGE SCALE GENOMIC DNA]</scope>
    <source>
        <strain evidence="6">SpSt-853</strain>
    </source>
</reference>
<evidence type="ECO:0000256" key="2">
    <source>
        <dbReference type="ARBA" id="ARBA00022448"/>
    </source>
</evidence>
<comment type="caution">
    <text evidence="6">The sequence shown here is derived from an EMBL/GenBank/DDBJ whole genome shotgun (WGS) entry which is preliminary data.</text>
</comment>
<keyword evidence="5" id="KW-0812">Transmembrane</keyword>
<dbReference type="Gene3D" id="3.40.50.1980">
    <property type="entry name" value="Nitrogenase molybdenum iron protein domain"/>
    <property type="match status" value="2"/>
</dbReference>
<evidence type="ECO:0000256" key="1">
    <source>
        <dbReference type="ARBA" id="ARBA00011028"/>
    </source>
</evidence>
<dbReference type="GO" id="GO:0046872">
    <property type="term" value="F:metal ion binding"/>
    <property type="evidence" value="ECO:0007669"/>
    <property type="project" value="InterPro"/>
</dbReference>
<dbReference type="PANTHER" id="PTHR42953">
    <property type="entry name" value="HIGH-AFFINITY ZINC UPTAKE SYSTEM PROTEIN ZNUA-RELATED"/>
    <property type="match status" value="1"/>
</dbReference>
<feature type="transmembrane region" description="Helical" evidence="5">
    <location>
        <begin position="12"/>
        <end position="34"/>
    </location>
</feature>
<keyword evidence="2 4" id="KW-0813">Transport</keyword>
<comment type="similarity">
    <text evidence="1 4">Belongs to the bacterial solute-binding protein 9 family.</text>
</comment>
<dbReference type="PANTHER" id="PTHR42953:SF3">
    <property type="entry name" value="HIGH-AFFINITY ZINC UPTAKE SYSTEM PROTEIN ZNUA"/>
    <property type="match status" value="1"/>
</dbReference>
<keyword evidence="5" id="KW-0472">Membrane</keyword>
<evidence type="ECO:0000256" key="5">
    <source>
        <dbReference type="SAM" id="Phobius"/>
    </source>
</evidence>
<dbReference type="Pfam" id="PF01297">
    <property type="entry name" value="ZnuA"/>
    <property type="match status" value="1"/>
</dbReference>
<keyword evidence="5" id="KW-1133">Transmembrane helix</keyword>
<gene>
    <name evidence="6" type="ORF">ENW48_07610</name>
</gene>
<dbReference type="InterPro" id="IPR006127">
    <property type="entry name" value="ZnuA-like"/>
</dbReference>
<evidence type="ECO:0000256" key="3">
    <source>
        <dbReference type="ARBA" id="ARBA00022729"/>
    </source>
</evidence>
<sequence>MSENLLNDNKVAFLAGAPRSLVLIPLVFFLTLLCPNLPVRGEGRLPVVASIVPLGDFCEQLGGTRVRVQVLIPPGASPHVFEPSPGTVRSALKAKVFVYVGAGLEPWAERLLKAHPSPDRLVVEAVHGVHLIQNGSDFPEKAVISGPPEEVLVHPHEPGHLKGNPHVWLDPVLVKELCQRVTEAFIKADPEHRPYYEARLSQYLKELDILHQEISQTVVGFRVREYVSFHSAFPYFARRYGLREAGVIALAPGREPSPKRLRDLIAAVKKSGVKAVFAEPQFSPRVAEVIAREVGVKVLLLDPLGGRPPYGTDYLKLMRHNLKVMAEAMQ</sequence>
<evidence type="ECO:0000313" key="6">
    <source>
        <dbReference type="EMBL" id="HGZ12069.1"/>
    </source>
</evidence>
<dbReference type="PRINTS" id="PR00691">
    <property type="entry name" value="ADHESINB"/>
</dbReference>
<proteinExistence type="inferred from homology"/>
<keyword evidence="3" id="KW-0732">Signal</keyword>
<dbReference type="SUPFAM" id="SSF53807">
    <property type="entry name" value="Helical backbone' metal receptor"/>
    <property type="match status" value="1"/>
</dbReference>
<dbReference type="AlphaFoldDB" id="A0A7C5AME8"/>
<name>A0A7C5AME8_9BACT</name>
<dbReference type="PRINTS" id="PR00690">
    <property type="entry name" value="ADHESNFAMILY"/>
</dbReference>
<protein>
    <submittedName>
        <fullName evidence="6">Zinc ABC transporter substrate-binding protein</fullName>
    </submittedName>
</protein>
<dbReference type="InterPro" id="IPR006128">
    <property type="entry name" value="Lipoprotein_PsaA-like"/>
</dbReference>
<dbReference type="InterPro" id="IPR006129">
    <property type="entry name" value="AdhesinB"/>
</dbReference>
<evidence type="ECO:0000256" key="4">
    <source>
        <dbReference type="RuleBase" id="RU003512"/>
    </source>
</evidence>
<dbReference type="InterPro" id="IPR050492">
    <property type="entry name" value="Bact_metal-bind_prot9"/>
</dbReference>
<dbReference type="GO" id="GO:0030001">
    <property type="term" value="P:metal ion transport"/>
    <property type="evidence" value="ECO:0007669"/>
    <property type="project" value="InterPro"/>
</dbReference>
<accession>A0A7C5AME8</accession>